<keyword evidence="5" id="KW-0819">tRNA processing</keyword>
<evidence type="ECO:0000256" key="9">
    <source>
        <dbReference type="ARBA" id="ARBA00076355"/>
    </source>
</evidence>
<dbReference type="InterPro" id="IPR015419">
    <property type="entry name" value="CTAG/Pcc1"/>
</dbReference>
<dbReference type="GO" id="GO:0008033">
    <property type="term" value="P:tRNA processing"/>
    <property type="evidence" value="ECO:0007669"/>
    <property type="project" value="UniProtKB-KW"/>
</dbReference>
<feature type="region of interest" description="Disordered" evidence="10">
    <location>
        <begin position="1"/>
        <end position="77"/>
    </location>
</feature>
<dbReference type="GO" id="GO:0005737">
    <property type="term" value="C:cytoplasm"/>
    <property type="evidence" value="ECO:0007669"/>
    <property type="project" value="UniProtKB-SubCell"/>
</dbReference>
<dbReference type="Proteomes" id="UP000326458">
    <property type="component" value="Unassembled WGS sequence"/>
</dbReference>
<keyword evidence="13" id="KW-1185">Reference proteome</keyword>
<dbReference type="Pfam" id="PF09341">
    <property type="entry name" value="Pcc1"/>
    <property type="match status" value="1"/>
</dbReference>
<dbReference type="GO" id="GO:0000408">
    <property type="term" value="C:EKC/KEOPS complex"/>
    <property type="evidence" value="ECO:0007669"/>
    <property type="project" value="TreeGrafter"/>
</dbReference>
<protein>
    <recommendedName>
        <fullName evidence="9">L antigen family member 3</fullName>
    </recommendedName>
</protein>
<evidence type="ECO:0000313" key="12">
    <source>
        <dbReference type="EMBL" id="KAB0345560.1"/>
    </source>
</evidence>
<keyword evidence="4" id="KW-0963">Cytoplasm</keyword>
<dbReference type="EMBL" id="VCEA01000003">
    <property type="protein sequence ID" value="KAB0345560.1"/>
    <property type="molecule type" value="Genomic_DNA"/>
</dbReference>
<evidence type="ECO:0000256" key="6">
    <source>
        <dbReference type="ARBA" id="ARBA00023242"/>
    </source>
</evidence>
<organism evidence="12 13">
    <name type="scientific">Muntiacus muntjak</name>
    <name type="common">Barking deer</name>
    <name type="synonym">Indian muntjac</name>
    <dbReference type="NCBI Taxonomy" id="9888"/>
    <lineage>
        <taxon>Eukaryota</taxon>
        <taxon>Metazoa</taxon>
        <taxon>Chordata</taxon>
        <taxon>Craniata</taxon>
        <taxon>Vertebrata</taxon>
        <taxon>Euteleostomi</taxon>
        <taxon>Mammalia</taxon>
        <taxon>Eutheria</taxon>
        <taxon>Laurasiatheria</taxon>
        <taxon>Artiodactyla</taxon>
        <taxon>Ruminantia</taxon>
        <taxon>Pecora</taxon>
        <taxon>Cervidae</taxon>
        <taxon>Muntiacinae</taxon>
        <taxon>Muntiacus</taxon>
    </lineage>
</organism>
<reference evidence="12 13" key="1">
    <citation type="submission" date="2019-06" db="EMBL/GenBank/DDBJ databases">
        <title>Discovery of a novel chromosome fission-fusion reversal in muntjac.</title>
        <authorList>
            <person name="Mudd A.B."/>
            <person name="Bredeson J.V."/>
            <person name="Baum R."/>
            <person name="Hockemeyer D."/>
            <person name="Rokhsar D.S."/>
        </authorList>
    </citation>
    <scope>NUCLEOTIDE SEQUENCE [LARGE SCALE GENOMIC DNA]</scope>
    <source>
        <strain evidence="12">UTSW_UCB_Mm</strain>
        <tissue evidence="12">Fibroblast cell line</tissue>
    </source>
</reference>
<feature type="compositionally biased region" description="Gly residues" evidence="10">
    <location>
        <begin position="1"/>
        <end position="12"/>
    </location>
</feature>
<evidence type="ECO:0000256" key="5">
    <source>
        <dbReference type="ARBA" id="ARBA00022694"/>
    </source>
</evidence>
<evidence type="ECO:0000256" key="8">
    <source>
        <dbReference type="ARBA" id="ARBA00062157"/>
    </source>
</evidence>
<feature type="compositionally biased region" description="Basic and acidic residues" evidence="10">
    <location>
        <begin position="48"/>
        <end position="75"/>
    </location>
</feature>
<dbReference type="Gene3D" id="3.30.310.50">
    <property type="entry name" value="Alpha-D-phosphohexomutase, C-terminal domain"/>
    <property type="match status" value="1"/>
</dbReference>
<keyword evidence="6" id="KW-0539">Nucleus</keyword>
<comment type="subunit">
    <text evidence="8">Component of the EKC/KEOPS complex composed of at least GON7, TP53RK, TPRKB, OSGEP and LAGE3; the whole complex dimerizes.</text>
</comment>
<dbReference type="PANTHER" id="PTHR31283">
    <property type="entry name" value="EKC/KEOPS COMPLEX SUBUNIT PCC1 FAMILY MEMBER"/>
    <property type="match status" value="1"/>
</dbReference>
<evidence type="ECO:0000256" key="3">
    <source>
        <dbReference type="ARBA" id="ARBA00007073"/>
    </source>
</evidence>
<evidence type="ECO:0000313" key="13">
    <source>
        <dbReference type="Proteomes" id="UP000326458"/>
    </source>
</evidence>
<evidence type="ECO:0000256" key="2">
    <source>
        <dbReference type="ARBA" id="ARBA00004496"/>
    </source>
</evidence>
<gene>
    <name evidence="11" type="ORF">FD754_022483</name>
    <name evidence="12" type="ORF">FD754_022486</name>
</gene>
<comment type="subcellular location">
    <subcellularLocation>
        <location evidence="2">Cytoplasm</location>
    </subcellularLocation>
    <subcellularLocation>
        <location evidence="1">Nucleus</location>
    </subcellularLocation>
</comment>
<dbReference type="PANTHER" id="PTHR31283:SF16">
    <property type="entry name" value="CTAG2 LIKE 2"/>
    <property type="match status" value="1"/>
</dbReference>
<evidence type="ECO:0000313" key="11">
    <source>
        <dbReference type="EMBL" id="KAB0345557.1"/>
    </source>
</evidence>
<evidence type="ECO:0000256" key="7">
    <source>
        <dbReference type="ARBA" id="ARBA00053047"/>
    </source>
</evidence>
<dbReference type="GO" id="GO:0005634">
    <property type="term" value="C:nucleus"/>
    <property type="evidence" value="ECO:0007669"/>
    <property type="project" value="UniProtKB-SubCell"/>
</dbReference>
<comment type="caution">
    <text evidence="12">The sequence shown here is derived from an EMBL/GenBank/DDBJ whole genome shotgun (WGS) entry which is preliminary data.</text>
</comment>
<sequence>MRPSGVGTGGAKGQDDQQSSRMHPSQRGSGSAEGEDHHRAPEGQGGPDRGRAVMEASRARPRGERAPRAPGRGRDVAPVAVRRRRGVLVLKFRVPFQSPLEACLARRSLLRDVQRHQGITQKEFAVNGCDLIVRWTAEDVAFIRIPINLFLDQLSLVIQNIQSLGIPPFLG</sequence>
<proteinExistence type="inferred from homology"/>
<feature type="compositionally biased region" description="Polar residues" evidence="10">
    <location>
        <begin position="16"/>
        <end position="29"/>
    </location>
</feature>
<evidence type="ECO:0000256" key="1">
    <source>
        <dbReference type="ARBA" id="ARBA00004123"/>
    </source>
</evidence>
<name>A0A5N3VAU2_MUNMU</name>
<evidence type="ECO:0000256" key="10">
    <source>
        <dbReference type="SAM" id="MobiDB-lite"/>
    </source>
</evidence>
<accession>A0A5N3VAU2</accession>
<comment type="function">
    <text evidence="7">Component of the EKC/KEOPS complex that is required for the formation of a threonylcarbamoyl group on adenosine at position 37 (t(6)A37) in tRNAs that read codons beginning with adenine. The complex is probably involved in the transfer of the threonylcarbamoyl moiety of threonylcarbamoyl-AMP (TC-AMP) to the N6 group of A37. LAGE3 functions as a dimerization module for the complex.</text>
</comment>
<dbReference type="AlphaFoldDB" id="A0A5N3VAU2"/>
<dbReference type="FunFam" id="3.30.310.50:FF:000005">
    <property type="entry name" value="L antigen family member 3"/>
    <property type="match status" value="1"/>
</dbReference>
<dbReference type="GO" id="GO:0070525">
    <property type="term" value="P:tRNA threonylcarbamoyladenosine metabolic process"/>
    <property type="evidence" value="ECO:0007669"/>
    <property type="project" value="TreeGrafter"/>
</dbReference>
<comment type="similarity">
    <text evidence="3">Belongs to the CTAG/PCC1 family.</text>
</comment>
<dbReference type="EMBL" id="VCEA01000003">
    <property type="protein sequence ID" value="KAB0345557.1"/>
    <property type="molecule type" value="Genomic_DNA"/>
</dbReference>
<evidence type="ECO:0000256" key="4">
    <source>
        <dbReference type="ARBA" id="ARBA00022490"/>
    </source>
</evidence>